<feature type="signal peptide" evidence="1">
    <location>
        <begin position="1"/>
        <end position="21"/>
    </location>
</feature>
<dbReference type="EMBL" id="WTUW01000002">
    <property type="protein sequence ID" value="MZR31505.1"/>
    <property type="molecule type" value="Genomic_DNA"/>
</dbReference>
<protein>
    <submittedName>
        <fullName evidence="2">Uncharacterized protein</fullName>
    </submittedName>
</protein>
<evidence type="ECO:0000313" key="3">
    <source>
        <dbReference type="Proteomes" id="UP000476030"/>
    </source>
</evidence>
<dbReference type="Proteomes" id="UP000476030">
    <property type="component" value="Unassembled WGS sequence"/>
</dbReference>
<dbReference type="AlphaFoldDB" id="A0A6L8W8S2"/>
<feature type="chain" id="PRO_5026861503" evidence="1">
    <location>
        <begin position="22"/>
        <end position="107"/>
    </location>
</feature>
<comment type="caution">
    <text evidence="2">The sequence shown here is derived from an EMBL/GenBank/DDBJ whole genome shotgun (WGS) entry which is preliminary data.</text>
</comment>
<proteinExistence type="predicted"/>
<sequence>MKSALAINVVIICAVAFPVQADTVSRTIENLSAVLASKSLCGFNVNMQIVKIAGDAALGDVKKMAEGGRYYVDMLENMDRISRLTNTASGKASFCNTVRTELSAFID</sequence>
<reference evidence="2 3" key="1">
    <citation type="submission" date="2019-12" db="EMBL/GenBank/DDBJ databases">
        <title>Snethiella sp. nov. sp. isolated from sea sand.</title>
        <authorList>
            <person name="Kim J."/>
            <person name="Jeong S.E."/>
            <person name="Jung H.S."/>
            <person name="Jeon C.O."/>
        </authorList>
    </citation>
    <scope>NUCLEOTIDE SEQUENCE [LARGE SCALE GENOMIC DNA]</scope>
    <source>
        <strain evidence="2 3">DP05</strain>
    </source>
</reference>
<gene>
    <name evidence="2" type="ORF">GQE98_12765</name>
</gene>
<keyword evidence="3" id="KW-1185">Reference proteome</keyword>
<evidence type="ECO:0000313" key="2">
    <source>
        <dbReference type="EMBL" id="MZR31505.1"/>
    </source>
</evidence>
<keyword evidence="1" id="KW-0732">Signal</keyword>
<accession>A0A6L8W8S2</accession>
<organism evidence="2 3">
    <name type="scientific">Sneathiella litorea</name>
    <dbReference type="NCBI Taxonomy" id="2606216"/>
    <lineage>
        <taxon>Bacteria</taxon>
        <taxon>Pseudomonadati</taxon>
        <taxon>Pseudomonadota</taxon>
        <taxon>Alphaproteobacteria</taxon>
        <taxon>Sneathiellales</taxon>
        <taxon>Sneathiellaceae</taxon>
        <taxon>Sneathiella</taxon>
    </lineage>
</organism>
<dbReference type="RefSeq" id="WP_161316007.1">
    <property type="nucleotide sequence ID" value="NZ_WTUW01000002.1"/>
</dbReference>
<evidence type="ECO:0000256" key="1">
    <source>
        <dbReference type="SAM" id="SignalP"/>
    </source>
</evidence>
<name>A0A6L8W8S2_9PROT</name>